<evidence type="ECO:0000313" key="3">
    <source>
        <dbReference type="Proteomes" id="UP000285579"/>
    </source>
</evidence>
<evidence type="ECO:0000256" key="1">
    <source>
        <dbReference type="SAM" id="Phobius"/>
    </source>
</evidence>
<feature type="transmembrane region" description="Helical" evidence="1">
    <location>
        <begin position="45"/>
        <end position="68"/>
    </location>
</feature>
<comment type="caution">
    <text evidence="2">The sequence shown here is derived from an EMBL/GenBank/DDBJ whole genome shotgun (WGS) entry which is preliminary data.</text>
</comment>
<accession>A0AAQ0LXP2</accession>
<gene>
    <name evidence="2" type="ORF">BU104_13615</name>
</gene>
<organism evidence="2 3">
    <name type="scientific">Staphylococcus xylosus</name>
    <dbReference type="NCBI Taxonomy" id="1288"/>
    <lineage>
        <taxon>Bacteria</taxon>
        <taxon>Bacillati</taxon>
        <taxon>Bacillota</taxon>
        <taxon>Bacilli</taxon>
        <taxon>Bacillales</taxon>
        <taxon>Staphylococcaceae</taxon>
        <taxon>Staphylococcus</taxon>
    </lineage>
</organism>
<feature type="transmembrane region" description="Helical" evidence="1">
    <location>
        <begin position="12"/>
        <end position="33"/>
    </location>
</feature>
<protein>
    <submittedName>
        <fullName evidence="2">Uncharacterized protein</fullName>
    </submittedName>
</protein>
<keyword evidence="1" id="KW-0812">Transmembrane</keyword>
<reference evidence="2 3" key="1">
    <citation type="journal article" date="2016" name="Front. Microbiol.">
        <title>Comprehensive Phylogenetic Analysis of Bovine Non-aureus Staphylococci Species Based on Whole-Genome Sequencing.</title>
        <authorList>
            <person name="Naushad S."/>
            <person name="Barkema H.W."/>
            <person name="Luby C."/>
            <person name="Condas L.A."/>
            <person name="Nobrega D.B."/>
            <person name="Carson D.A."/>
            <person name="De Buck J."/>
        </authorList>
    </citation>
    <scope>NUCLEOTIDE SEQUENCE [LARGE SCALE GENOMIC DNA]</scope>
    <source>
        <strain evidence="2 3">SNUC 1349</strain>
    </source>
</reference>
<name>A0AAQ0LXP2_STAXY</name>
<dbReference type="Proteomes" id="UP000285579">
    <property type="component" value="Unassembled WGS sequence"/>
</dbReference>
<keyword evidence="1" id="KW-1133">Transmembrane helix</keyword>
<sequence length="71" mass="8098">MPDEAVRIFNYLGTIFILLSIISFVIAFVLNIVKKQVDLNDFLKKFQIVCAILTPAFLIISIVLYVFANVF</sequence>
<dbReference type="RefSeq" id="WP_119555663.1">
    <property type="nucleotide sequence ID" value="NZ_QXTZ01000022.1"/>
</dbReference>
<keyword evidence="1" id="KW-0472">Membrane</keyword>
<evidence type="ECO:0000313" key="2">
    <source>
        <dbReference type="EMBL" id="RIM90656.1"/>
    </source>
</evidence>
<dbReference type="EMBL" id="QXUI01000015">
    <property type="protein sequence ID" value="RIM90656.1"/>
    <property type="molecule type" value="Genomic_DNA"/>
</dbReference>
<dbReference type="AlphaFoldDB" id="A0AAQ0LXP2"/>
<proteinExistence type="predicted"/>